<feature type="chain" id="PRO_5045387407" description="Lipoprotein" evidence="1">
    <location>
        <begin position="23"/>
        <end position="147"/>
    </location>
</feature>
<dbReference type="PROSITE" id="PS51257">
    <property type="entry name" value="PROKAR_LIPOPROTEIN"/>
    <property type="match status" value="1"/>
</dbReference>
<accession>A0ABY8PQ97</accession>
<sequence length="147" mass="16588">MKKSLFFIMLLLLILLFASCGANTFGIFSQPENQKGAAYHDFKGFGIIDYKSFPQEAQAKLAALEAARQDAYSKAVEYIYGIFIDSNTTIKDFALKNKTIDSSLWGVIKGAQEIDEGFDMTQGMAYVTIRVYRKDIEQLLGKRLKNF</sequence>
<protein>
    <recommendedName>
        <fullName evidence="4">Lipoprotein</fullName>
    </recommendedName>
</protein>
<gene>
    <name evidence="2" type="ORF">JRV97_10460</name>
</gene>
<keyword evidence="3" id="KW-1185">Reference proteome</keyword>
<dbReference type="EMBL" id="CP069362">
    <property type="protein sequence ID" value="WGS64766.1"/>
    <property type="molecule type" value="Genomic_DNA"/>
</dbReference>
<reference evidence="2 3" key="1">
    <citation type="submission" date="2021-02" db="EMBL/GenBank/DDBJ databases">
        <title>Characterization of Marinitoga sp. nov. str. BP5-C20A.</title>
        <authorList>
            <person name="Erauso G."/>
            <person name="Postec A."/>
        </authorList>
    </citation>
    <scope>NUCLEOTIDE SEQUENCE [LARGE SCALE GENOMIC DNA]</scope>
    <source>
        <strain evidence="2 3">BP5-C20A</strain>
    </source>
</reference>
<evidence type="ECO:0000256" key="1">
    <source>
        <dbReference type="SAM" id="SignalP"/>
    </source>
</evidence>
<keyword evidence="1" id="KW-0732">Signal</keyword>
<evidence type="ECO:0000313" key="3">
    <source>
        <dbReference type="Proteomes" id="UP001232493"/>
    </source>
</evidence>
<organism evidence="2 3">
    <name type="scientific">Marinitoga aeolica</name>
    <dbReference type="NCBI Taxonomy" id="2809031"/>
    <lineage>
        <taxon>Bacteria</taxon>
        <taxon>Thermotogati</taxon>
        <taxon>Thermotogota</taxon>
        <taxon>Thermotogae</taxon>
        <taxon>Petrotogales</taxon>
        <taxon>Petrotogaceae</taxon>
        <taxon>Marinitoga</taxon>
    </lineage>
</organism>
<evidence type="ECO:0008006" key="4">
    <source>
        <dbReference type="Google" id="ProtNLM"/>
    </source>
</evidence>
<proteinExistence type="predicted"/>
<evidence type="ECO:0000313" key="2">
    <source>
        <dbReference type="EMBL" id="WGS64766.1"/>
    </source>
</evidence>
<feature type="signal peptide" evidence="1">
    <location>
        <begin position="1"/>
        <end position="22"/>
    </location>
</feature>
<name>A0ABY8PQ97_9BACT</name>
<dbReference type="RefSeq" id="WP_280998648.1">
    <property type="nucleotide sequence ID" value="NZ_CP069362.1"/>
</dbReference>
<dbReference type="Proteomes" id="UP001232493">
    <property type="component" value="Chromosome"/>
</dbReference>